<keyword evidence="3" id="KW-1185">Reference proteome</keyword>
<protein>
    <submittedName>
        <fullName evidence="2">Uncharacterized protein</fullName>
    </submittedName>
</protein>
<dbReference type="Proteomes" id="UP001292094">
    <property type="component" value="Unassembled WGS sequence"/>
</dbReference>
<organism evidence="2 3">
    <name type="scientific">Petrolisthes manimaculis</name>
    <dbReference type="NCBI Taxonomy" id="1843537"/>
    <lineage>
        <taxon>Eukaryota</taxon>
        <taxon>Metazoa</taxon>
        <taxon>Ecdysozoa</taxon>
        <taxon>Arthropoda</taxon>
        <taxon>Crustacea</taxon>
        <taxon>Multicrustacea</taxon>
        <taxon>Malacostraca</taxon>
        <taxon>Eumalacostraca</taxon>
        <taxon>Eucarida</taxon>
        <taxon>Decapoda</taxon>
        <taxon>Pleocyemata</taxon>
        <taxon>Anomura</taxon>
        <taxon>Galatheoidea</taxon>
        <taxon>Porcellanidae</taxon>
        <taxon>Petrolisthes</taxon>
    </lineage>
</organism>
<feature type="region of interest" description="Disordered" evidence="1">
    <location>
        <begin position="1"/>
        <end position="23"/>
    </location>
</feature>
<gene>
    <name evidence="2" type="ORF">Pmani_013946</name>
</gene>
<reference evidence="2" key="1">
    <citation type="submission" date="2023-11" db="EMBL/GenBank/DDBJ databases">
        <title>Genome assemblies of two species of porcelain crab, Petrolisthes cinctipes and Petrolisthes manimaculis (Anomura: Porcellanidae).</title>
        <authorList>
            <person name="Angst P."/>
        </authorList>
    </citation>
    <scope>NUCLEOTIDE SEQUENCE</scope>
    <source>
        <strain evidence="2">PB745_02</strain>
        <tissue evidence="2">Gill</tissue>
    </source>
</reference>
<feature type="region of interest" description="Disordered" evidence="1">
    <location>
        <begin position="41"/>
        <end position="70"/>
    </location>
</feature>
<sequence length="70" mass="7495">MKEANDDGEQGRIEVEESGRGKGLKLTGVLIHTSQLSHFSSCQVSSPSPPFSSHFSMPHTLHSTPVTTSS</sequence>
<evidence type="ECO:0000313" key="3">
    <source>
        <dbReference type="Proteomes" id="UP001292094"/>
    </source>
</evidence>
<accession>A0AAE1PVC0</accession>
<evidence type="ECO:0000313" key="2">
    <source>
        <dbReference type="EMBL" id="KAK4314801.1"/>
    </source>
</evidence>
<dbReference type="AlphaFoldDB" id="A0AAE1PVC0"/>
<proteinExistence type="predicted"/>
<feature type="compositionally biased region" description="Polar residues" evidence="1">
    <location>
        <begin position="61"/>
        <end position="70"/>
    </location>
</feature>
<feature type="compositionally biased region" description="Low complexity" evidence="1">
    <location>
        <begin position="41"/>
        <end position="59"/>
    </location>
</feature>
<evidence type="ECO:0000256" key="1">
    <source>
        <dbReference type="SAM" id="MobiDB-lite"/>
    </source>
</evidence>
<comment type="caution">
    <text evidence="2">The sequence shown here is derived from an EMBL/GenBank/DDBJ whole genome shotgun (WGS) entry which is preliminary data.</text>
</comment>
<dbReference type="EMBL" id="JAWZYT010001183">
    <property type="protein sequence ID" value="KAK4314801.1"/>
    <property type="molecule type" value="Genomic_DNA"/>
</dbReference>
<name>A0AAE1PVC0_9EUCA</name>
<feature type="compositionally biased region" description="Basic and acidic residues" evidence="1">
    <location>
        <begin position="1"/>
        <end position="20"/>
    </location>
</feature>